<organism evidence="1 2">
    <name type="scientific">Cetraspora pellucida</name>
    <dbReference type="NCBI Taxonomy" id="1433469"/>
    <lineage>
        <taxon>Eukaryota</taxon>
        <taxon>Fungi</taxon>
        <taxon>Fungi incertae sedis</taxon>
        <taxon>Mucoromycota</taxon>
        <taxon>Glomeromycotina</taxon>
        <taxon>Glomeromycetes</taxon>
        <taxon>Diversisporales</taxon>
        <taxon>Gigasporaceae</taxon>
        <taxon>Cetraspora</taxon>
    </lineage>
</organism>
<evidence type="ECO:0000313" key="1">
    <source>
        <dbReference type="EMBL" id="CAG8576585.1"/>
    </source>
</evidence>
<dbReference type="AlphaFoldDB" id="A0A9N9BTF3"/>
<dbReference type="EMBL" id="CAJVQA010003519">
    <property type="protein sequence ID" value="CAG8576585.1"/>
    <property type="molecule type" value="Genomic_DNA"/>
</dbReference>
<name>A0A9N9BTF3_9GLOM</name>
<accession>A0A9N9BTF3</accession>
<sequence>MSRSELSKGTYVADVVMPLLRSTSKGFPNSSEESQNWEEAGCHGISELKTKRDKVMERSIELNKLCWNCRNTSIFHPTLYT</sequence>
<keyword evidence="2" id="KW-1185">Reference proteome</keyword>
<evidence type="ECO:0000313" key="2">
    <source>
        <dbReference type="Proteomes" id="UP000789759"/>
    </source>
</evidence>
<protein>
    <submittedName>
        <fullName evidence="1">15186_t:CDS:1</fullName>
    </submittedName>
</protein>
<reference evidence="1" key="1">
    <citation type="submission" date="2021-06" db="EMBL/GenBank/DDBJ databases">
        <authorList>
            <person name="Kallberg Y."/>
            <person name="Tangrot J."/>
            <person name="Rosling A."/>
        </authorList>
    </citation>
    <scope>NUCLEOTIDE SEQUENCE</scope>
    <source>
        <strain evidence="1">FL966</strain>
    </source>
</reference>
<proteinExistence type="predicted"/>
<dbReference type="Proteomes" id="UP000789759">
    <property type="component" value="Unassembled WGS sequence"/>
</dbReference>
<comment type="caution">
    <text evidence="1">The sequence shown here is derived from an EMBL/GenBank/DDBJ whole genome shotgun (WGS) entry which is preliminary data.</text>
</comment>
<gene>
    <name evidence="1" type="ORF">CPELLU_LOCUS5894</name>
</gene>